<dbReference type="Proteomes" id="UP001519288">
    <property type="component" value="Unassembled WGS sequence"/>
</dbReference>
<dbReference type="PROSITE" id="PS50893">
    <property type="entry name" value="ABC_TRANSPORTER_2"/>
    <property type="match status" value="2"/>
</dbReference>
<keyword evidence="5" id="KW-0547">Nucleotide-binding</keyword>
<dbReference type="InterPro" id="IPR050107">
    <property type="entry name" value="ABC_carbohydrate_import_ATPase"/>
</dbReference>
<dbReference type="RefSeq" id="WP_209863226.1">
    <property type="nucleotide sequence ID" value="NZ_JAGGLD010000004.1"/>
</dbReference>
<organism evidence="11 12">
    <name type="scientific">Paenibacillus shirakamiensis</name>
    <dbReference type="NCBI Taxonomy" id="1265935"/>
    <lineage>
        <taxon>Bacteria</taxon>
        <taxon>Bacillati</taxon>
        <taxon>Bacillota</taxon>
        <taxon>Bacilli</taxon>
        <taxon>Bacillales</taxon>
        <taxon>Paenibacillaceae</taxon>
        <taxon>Paenibacillus</taxon>
    </lineage>
</organism>
<dbReference type="InterPro" id="IPR027417">
    <property type="entry name" value="P-loop_NTPase"/>
</dbReference>
<evidence type="ECO:0000313" key="11">
    <source>
        <dbReference type="EMBL" id="MBP2001604.1"/>
    </source>
</evidence>
<dbReference type="InterPro" id="IPR003593">
    <property type="entry name" value="AAA+_ATPase"/>
</dbReference>
<dbReference type="CDD" id="cd03215">
    <property type="entry name" value="ABC_Carb_Monos_II"/>
    <property type="match status" value="1"/>
</dbReference>
<keyword evidence="6 11" id="KW-0067">ATP-binding</keyword>
<dbReference type="PANTHER" id="PTHR43790:SF2">
    <property type="entry name" value="AUTOINDUCER 2 IMPORT ATP-BINDING PROTEIN LSRA"/>
    <property type="match status" value="1"/>
</dbReference>
<evidence type="ECO:0000256" key="2">
    <source>
        <dbReference type="ARBA" id="ARBA00009404"/>
    </source>
</evidence>
<gene>
    <name evidence="11" type="ORF">J2Z69_002649</name>
</gene>
<feature type="domain" description="ABC transporter" evidence="10">
    <location>
        <begin position="3"/>
        <end position="241"/>
    </location>
</feature>
<evidence type="ECO:0000313" key="12">
    <source>
        <dbReference type="Proteomes" id="UP001519288"/>
    </source>
</evidence>
<dbReference type="PROSITE" id="PS00211">
    <property type="entry name" value="ABC_TRANSPORTER_1"/>
    <property type="match status" value="1"/>
</dbReference>
<comment type="subcellular location">
    <subcellularLocation>
        <location evidence="1">Cell inner membrane</location>
        <topology evidence="1">Peripheral membrane protein</topology>
    </subcellularLocation>
</comment>
<dbReference type="SMART" id="SM00382">
    <property type="entry name" value="AAA"/>
    <property type="match status" value="2"/>
</dbReference>
<keyword evidence="12" id="KW-1185">Reference proteome</keyword>
<protein>
    <recommendedName>
        <fullName evidence="4">Autoinducer 2 import ATP-binding protein LsrA</fullName>
        <ecNumber evidence="8">7.6.2.13</ecNumber>
    </recommendedName>
</protein>
<comment type="subunit">
    <text evidence="3">The complex is composed of two ATP-binding proteins (LsrA), two transmembrane proteins (LsrC and LsrD) and a solute-binding protein (LsrB).</text>
</comment>
<evidence type="ECO:0000256" key="6">
    <source>
        <dbReference type="ARBA" id="ARBA00022840"/>
    </source>
</evidence>
<dbReference type="SUPFAM" id="SSF52540">
    <property type="entry name" value="P-loop containing nucleoside triphosphate hydrolases"/>
    <property type="match status" value="2"/>
</dbReference>
<feature type="domain" description="ABC transporter" evidence="10">
    <location>
        <begin position="255"/>
        <end position="489"/>
    </location>
</feature>
<reference evidence="11 12" key="1">
    <citation type="submission" date="2021-03" db="EMBL/GenBank/DDBJ databases">
        <title>Genomic Encyclopedia of Type Strains, Phase IV (KMG-IV): sequencing the most valuable type-strain genomes for metagenomic binning, comparative biology and taxonomic classification.</title>
        <authorList>
            <person name="Goeker M."/>
        </authorList>
    </citation>
    <scope>NUCLEOTIDE SEQUENCE [LARGE SCALE GENOMIC DNA]</scope>
    <source>
        <strain evidence="11 12">DSM 26806</strain>
    </source>
</reference>
<evidence type="ECO:0000256" key="3">
    <source>
        <dbReference type="ARBA" id="ARBA00011262"/>
    </source>
</evidence>
<keyword evidence="11" id="KW-0813">Transport</keyword>
<dbReference type="PANTHER" id="PTHR43790">
    <property type="entry name" value="CARBOHYDRATE TRANSPORT ATP-BINDING PROTEIN MG119-RELATED"/>
    <property type="match status" value="1"/>
</dbReference>
<dbReference type="InterPro" id="IPR017871">
    <property type="entry name" value="ABC_transporter-like_CS"/>
</dbReference>
<evidence type="ECO:0000256" key="1">
    <source>
        <dbReference type="ARBA" id="ARBA00004417"/>
    </source>
</evidence>
<dbReference type="EC" id="7.6.2.13" evidence="8"/>
<evidence type="ECO:0000256" key="8">
    <source>
        <dbReference type="ARBA" id="ARBA00023798"/>
    </source>
</evidence>
<name>A0ABS4JIS7_9BACL</name>
<dbReference type="CDD" id="cd03216">
    <property type="entry name" value="ABC_Carb_Monos_I"/>
    <property type="match status" value="1"/>
</dbReference>
<evidence type="ECO:0000259" key="10">
    <source>
        <dbReference type="PROSITE" id="PS50893"/>
    </source>
</evidence>
<accession>A0ABS4JIS7</accession>
<dbReference type="EMBL" id="JAGGLD010000004">
    <property type="protein sequence ID" value="MBP2001604.1"/>
    <property type="molecule type" value="Genomic_DNA"/>
</dbReference>
<evidence type="ECO:0000256" key="9">
    <source>
        <dbReference type="ARBA" id="ARBA00034076"/>
    </source>
</evidence>
<dbReference type="Gene3D" id="3.40.50.300">
    <property type="entry name" value="P-loop containing nucleotide triphosphate hydrolases"/>
    <property type="match status" value="2"/>
</dbReference>
<comment type="catalytic activity">
    <reaction evidence="9">
        <text>ATP + H2O + (2R,4S)-2-methyl-2,3,3,4-tetrahydroxytetrahydrofuran-[AI-2-binding protein]Side 1 = ADP + phosphate + (2R,4S)-2-methyl-2,3,3,4-tetrahydroxytetrahydrofuranSide 2 + [AI-2-binding protein]Side 1.</text>
        <dbReference type="EC" id="7.6.2.13"/>
    </reaction>
</comment>
<evidence type="ECO:0000256" key="5">
    <source>
        <dbReference type="ARBA" id="ARBA00022741"/>
    </source>
</evidence>
<proteinExistence type="inferred from homology"/>
<evidence type="ECO:0000256" key="4">
    <source>
        <dbReference type="ARBA" id="ARBA00019459"/>
    </source>
</evidence>
<keyword evidence="11" id="KW-0762">Sugar transport</keyword>
<dbReference type="GO" id="GO:0005524">
    <property type="term" value="F:ATP binding"/>
    <property type="evidence" value="ECO:0007669"/>
    <property type="project" value="UniProtKB-KW"/>
</dbReference>
<evidence type="ECO:0000256" key="7">
    <source>
        <dbReference type="ARBA" id="ARBA00023747"/>
    </source>
</evidence>
<dbReference type="Pfam" id="PF00005">
    <property type="entry name" value="ABC_tran"/>
    <property type="match status" value="2"/>
</dbReference>
<comment type="caution">
    <text evidence="11">The sequence shown here is derived from an EMBL/GenBank/DDBJ whole genome shotgun (WGS) entry which is preliminary data.</text>
</comment>
<comment type="similarity">
    <text evidence="2">Belongs to the ABC transporter superfamily. AI-2 autoinducer porter (TC 3.A.1.2.8) family.</text>
</comment>
<sequence length="495" mass="55019">MTLTLLDISHDFGDLPVLHQVTFSVKPGEVHALLGMNGAGKSTLLHIAAGVYQPVRGTINIDGERVLFRSTSDANAHGVVFLTQEVDRGLVPQLAVHENLTIGHLRQEKAIWFSKSANRARARALLQEYGLDLNVDLPVKELSLYEKQMLSIIRAVSNQARYLLLDEPTASLDRLQAVKFYELVQKLQLQGLGIVLISHKLHEIMACCQQITVLRGGVTVMERSVDNNLKLEDIIEAMTGGAKGIARRVVKDGEQQPVQLAVRTTGNRSDDLGIKFEIRKGEIVTLFGLLGSGKTELAETLFGLHDAYTAVIEGKQVTIRNTRQAVEQGFAFIPEERGRHGVWKKDDIRTHLALSFRGMIHVSKELAYSQERIRSFAIRPDSPTYRVGRLSGGNQQKVAIAKWFAKPRKIAIFDEPMKGIDVSARETIFQMIESLAAEGTSILYLTAEPEEALRISDRVWTLVDGQIVSEIEAHALTMDALMLTADKEVQRNGHR</sequence>
<dbReference type="InterPro" id="IPR003439">
    <property type="entry name" value="ABC_transporter-like_ATP-bd"/>
</dbReference>
<comment type="function">
    <text evidence="7">Part of the ABC transporter complex LsrABCD involved in autoinducer 2 (AI-2) import. Responsible for energy coupling to the transport system.</text>
</comment>